<accession>A0A453K5D1</accession>
<reference evidence="3" key="2">
    <citation type="journal article" date="2017" name="Nat. Plants">
        <title>The Aegilops tauschii genome reveals multiple impacts of transposons.</title>
        <authorList>
            <person name="Zhao G."/>
            <person name="Zou C."/>
            <person name="Li K."/>
            <person name="Wang K."/>
            <person name="Li T."/>
            <person name="Gao L."/>
            <person name="Zhang X."/>
            <person name="Wang H."/>
            <person name="Yang Z."/>
            <person name="Liu X."/>
            <person name="Jiang W."/>
            <person name="Mao L."/>
            <person name="Kong X."/>
            <person name="Jiao Y."/>
            <person name="Jia J."/>
        </authorList>
    </citation>
    <scope>NUCLEOTIDE SEQUENCE [LARGE SCALE GENOMIC DNA]</scope>
    <source>
        <strain evidence="3">cv. AL8/78</strain>
    </source>
</reference>
<evidence type="ECO:0000313" key="2">
    <source>
        <dbReference type="EnsemblPlants" id="AET5Gv20302700.3"/>
    </source>
</evidence>
<evidence type="ECO:0000313" key="3">
    <source>
        <dbReference type="Proteomes" id="UP000015105"/>
    </source>
</evidence>
<organism evidence="2 3">
    <name type="scientific">Aegilops tauschii subsp. strangulata</name>
    <name type="common">Goatgrass</name>
    <dbReference type="NCBI Taxonomy" id="200361"/>
    <lineage>
        <taxon>Eukaryota</taxon>
        <taxon>Viridiplantae</taxon>
        <taxon>Streptophyta</taxon>
        <taxon>Embryophyta</taxon>
        <taxon>Tracheophyta</taxon>
        <taxon>Spermatophyta</taxon>
        <taxon>Magnoliopsida</taxon>
        <taxon>Liliopsida</taxon>
        <taxon>Poales</taxon>
        <taxon>Poaceae</taxon>
        <taxon>BOP clade</taxon>
        <taxon>Pooideae</taxon>
        <taxon>Triticodae</taxon>
        <taxon>Triticeae</taxon>
        <taxon>Triticinae</taxon>
        <taxon>Aegilops</taxon>
    </lineage>
</organism>
<dbReference type="Proteomes" id="UP000015105">
    <property type="component" value="Chromosome 5D"/>
</dbReference>
<reference evidence="2" key="3">
    <citation type="journal article" date="2017" name="Nature">
        <title>Genome sequence of the progenitor of the wheat D genome Aegilops tauschii.</title>
        <authorList>
            <person name="Luo M.C."/>
            <person name="Gu Y.Q."/>
            <person name="Puiu D."/>
            <person name="Wang H."/>
            <person name="Twardziok S.O."/>
            <person name="Deal K.R."/>
            <person name="Huo N."/>
            <person name="Zhu T."/>
            <person name="Wang L."/>
            <person name="Wang Y."/>
            <person name="McGuire P.E."/>
            <person name="Liu S."/>
            <person name="Long H."/>
            <person name="Ramasamy R.K."/>
            <person name="Rodriguez J.C."/>
            <person name="Van S.L."/>
            <person name="Yuan L."/>
            <person name="Wang Z."/>
            <person name="Xia Z."/>
            <person name="Xiao L."/>
            <person name="Anderson O.D."/>
            <person name="Ouyang S."/>
            <person name="Liang Y."/>
            <person name="Zimin A.V."/>
            <person name="Pertea G."/>
            <person name="Qi P."/>
            <person name="Bennetzen J.L."/>
            <person name="Dai X."/>
            <person name="Dawson M.W."/>
            <person name="Muller H.G."/>
            <person name="Kugler K."/>
            <person name="Rivarola-Duarte L."/>
            <person name="Spannagl M."/>
            <person name="Mayer K.F.X."/>
            <person name="Lu F.H."/>
            <person name="Bevan M.W."/>
            <person name="Leroy P."/>
            <person name="Li P."/>
            <person name="You F.M."/>
            <person name="Sun Q."/>
            <person name="Liu Z."/>
            <person name="Lyons E."/>
            <person name="Wicker T."/>
            <person name="Salzberg S.L."/>
            <person name="Devos K.M."/>
            <person name="Dvorak J."/>
        </authorList>
    </citation>
    <scope>NUCLEOTIDE SEQUENCE [LARGE SCALE GENOMIC DNA]</scope>
    <source>
        <strain evidence="2">cv. AL8/78</strain>
    </source>
</reference>
<evidence type="ECO:0008006" key="4">
    <source>
        <dbReference type="Google" id="ProtNLM"/>
    </source>
</evidence>
<reference evidence="3" key="1">
    <citation type="journal article" date="2014" name="Science">
        <title>Ancient hybridizations among the ancestral genomes of bread wheat.</title>
        <authorList>
            <consortium name="International Wheat Genome Sequencing Consortium,"/>
            <person name="Marcussen T."/>
            <person name="Sandve S.R."/>
            <person name="Heier L."/>
            <person name="Spannagl M."/>
            <person name="Pfeifer M."/>
            <person name="Jakobsen K.S."/>
            <person name="Wulff B.B."/>
            <person name="Steuernagel B."/>
            <person name="Mayer K.F."/>
            <person name="Olsen O.A."/>
        </authorList>
    </citation>
    <scope>NUCLEOTIDE SEQUENCE [LARGE SCALE GENOMIC DNA]</scope>
    <source>
        <strain evidence="3">cv. AL8/78</strain>
    </source>
</reference>
<keyword evidence="1" id="KW-0732">Signal</keyword>
<dbReference type="EnsemblPlants" id="AET5Gv20302700.3">
    <property type="protein sequence ID" value="AET5Gv20302700.3"/>
    <property type="gene ID" value="AET5Gv20302700"/>
</dbReference>
<dbReference type="AlphaFoldDB" id="A0A453K5D1"/>
<evidence type="ECO:0000256" key="1">
    <source>
        <dbReference type="SAM" id="SignalP"/>
    </source>
</evidence>
<feature type="signal peptide" evidence="1">
    <location>
        <begin position="1"/>
        <end position="16"/>
    </location>
</feature>
<feature type="chain" id="PRO_5019505580" description="Secreted protein" evidence="1">
    <location>
        <begin position="17"/>
        <end position="71"/>
    </location>
</feature>
<dbReference type="Gramene" id="AET5Gv20302700.3">
    <property type="protein sequence ID" value="AET5Gv20302700.3"/>
    <property type="gene ID" value="AET5Gv20302700"/>
</dbReference>
<reference evidence="2" key="4">
    <citation type="submission" date="2019-03" db="UniProtKB">
        <authorList>
            <consortium name="EnsemblPlants"/>
        </authorList>
    </citation>
    <scope>IDENTIFICATION</scope>
</reference>
<reference evidence="2" key="5">
    <citation type="journal article" date="2021" name="G3 (Bethesda)">
        <title>Aegilops tauschii genome assembly Aet v5.0 features greater sequence contiguity and improved annotation.</title>
        <authorList>
            <person name="Wang L."/>
            <person name="Zhu T."/>
            <person name="Rodriguez J.C."/>
            <person name="Deal K.R."/>
            <person name="Dubcovsky J."/>
            <person name="McGuire P.E."/>
            <person name="Lux T."/>
            <person name="Spannagl M."/>
            <person name="Mayer K.F.X."/>
            <person name="Baldrich P."/>
            <person name="Meyers B.C."/>
            <person name="Huo N."/>
            <person name="Gu Y.Q."/>
            <person name="Zhou H."/>
            <person name="Devos K.M."/>
            <person name="Bennetzen J.L."/>
            <person name="Unver T."/>
            <person name="Budak H."/>
            <person name="Gulick P.J."/>
            <person name="Galiba G."/>
            <person name="Kalapos B."/>
            <person name="Nelson D.R."/>
            <person name="Li P."/>
            <person name="You F.M."/>
            <person name="Luo M.C."/>
            <person name="Dvorak J."/>
        </authorList>
    </citation>
    <scope>NUCLEOTIDE SEQUENCE [LARGE SCALE GENOMIC DNA]</scope>
    <source>
        <strain evidence="2">cv. AL8/78</strain>
    </source>
</reference>
<proteinExistence type="predicted"/>
<protein>
    <recommendedName>
        <fullName evidence="4">Secreted protein</fullName>
    </recommendedName>
</protein>
<sequence>MFFFVLLLLHIGACATKRLYGCRSFSKFTWTTIIHALRMYDCLVCVSVSFMQRYCFLLYAAVYFHEDARRL</sequence>
<keyword evidence="3" id="KW-1185">Reference proteome</keyword>
<name>A0A453K5D1_AEGTS</name>